<dbReference type="PIRSF" id="PIRSF002599">
    <property type="entry name" value="Cold_shock_A"/>
    <property type="match status" value="1"/>
</dbReference>
<dbReference type="PANTHER" id="PTHR11544">
    <property type="entry name" value="COLD SHOCK DOMAIN CONTAINING PROTEINS"/>
    <property type="match status" value="1"/>
</dbReference>
<dbReference type="SUPFAM" id="SSF50249">
    <property type="entry name" value="Nucleic acid-binding proteins"/>
    <property type="match status" value="1"/>
</dbReference>
<keyword evidence="2" id="KW-0963">Cytoplasm</keyword>
<dbReference type="InterPro" id="IPR012340">
    <property type="entry name" value="NA-bd_OB-fold"/>
</dbReference>
<dbReference type="Proteomes" id="UP001149411">
    <property type="component" value="Unassembled WGS sequence"/>
</dbReference>
<dbReference type="EMBL" id="RKLV01000004">
    <property type="protein sequence ID" value="MCX2818836.1"/>
    <property type="molecule type" value="Genomic_DNA"/>
</dbReference>
<evidence type="ECO:0000256" key="2">
    <source>
        <dbReference type="ARBA" id="ARBA00022490"/>
    </source>
</evidence>
<dbReference type="InterPro" id="IPR050181">
    <property type="entry name" value="Cold_shock_domain"/>
</dbReference>
<reference evidence="4" key="1">
    <citation type="submission" date="2022-09" db="EMBL/GenBank/DDBJ databases">
        <title>Haloadaptaus new haloarchaeum isolated from saline soil.</title>
        <authorList>
            <person name="Duran-Viseras A."/>
            <person name="Sanchez-Porro C."/>
            <person name="Ventosa A."/>
        </authorList>
    </citation>
    <scope>NUCLEOTIDE SEQUENCE</scope>
    <source>
        <strain evidence="4">F3-133</strain>
    </source>
</reference>
<dbReference type="InterPro" id="IPR012156">
    <property type="entry name" value="Cold_shock_CspA"/>
</dbReference>
<dbReference type="SMART" id="SM00357">
    <property type="entry name" value="CSP"/>
    <property type="match status" value="1"/>
</dbReference>
<dbReference type="PROSITE" id="PS00352">
    <property type="entry name" value="CSD_1"/>
    <property type="match status" value="1"/>
</dbReference>
<feature type="domain" description="CSD" evidence="3">
    <location>
        <begin position="1"/>
        <end position="63"/>
    </location>
</feature>
<dbReference type="GO" id="GO:0005737">
    <property type="term" value="C:cytoplasm"/>
    <property type="evidence" value="ECO:0007669"/>
    <property type="project" value="UniProtKB-SubCell"/>
</dbReference>
<evidence type="ECO:0000313" key="5">
    <source>
        <dbReference type="Proteomes" id="UP001149411"/>
    </source>
</evidence>
<dbReference type="PRINTS" id="PR00050">
    <property type="entry name" value="COLDSHOCK"/>
</dbReference>
<organism evidence="4 5">
    <name type="scientific">Halorutilus salinus</name>
    <dbReference type="NCBI Taxonomy" id="2487751"/>
    <lineage>
        <taxon>Archaea</taxon>
        <taxon>Methanobacteriati</taxon>
        <taxon>Methanobacteriota</taxon>
        <taxon>Stenosarchaea group</taxon>
        <taxon>Halobacteria</taxon>
        <taxon>Halorutilales</taxon>
        <taxon>Halorutilaceae</taxon>
        <taxon>Halorutilus</taxon>
    </lineage>
</organism>
<name>A0A9Q4C5W1_9EURY</name>
<evidence type="ECO:0000313" key="4">
    <source>
        <dbReference type="EMBL" id="MCX2818836.1"/>
    </source>
</evidence>
<dbReference type="InterPro" id="IPR002059">
    <property type="entry name" value="CSP_DNA-bd"/>
</dbReference>
<dbReference type="InterPro" id="IPR019844">
    <property type="entry name" value="CSD_CS"/>
</dbReference>
<keyword evidence="5" id="KW-1185">Reference proteome</keyword>
<dbReference type="PROSITE" id="PS51857">
    <property type="entry name" value="CSD_2"/>
    <property type="match status" value="1"/>
</dbReference>
<gene>
    <name evidence="4" type="ORF">EGH25_05675</name>
</gene>
<comment type="caution">
    <text evidence="4">The sequence shown here is derived from an EMBL/GenBank/DDBJ whole genome shotgun (WGS) entry which is preliminary data.</text>
</comment>
<proteinExistence type="predicted"/>
<evidence type="ECO:0000256" key="1">
    <source>
        <dbReference type="ARBA" id="ARBA00004496"/>
    </source>
</evidence>
<dbReference type="RefSeq" id="WP_266086674.1">
    <property type="nucleotide sequence ID" value="NZ_RKLV01000004.1"/>
</dbReference>
<accession>A0A9Q4C5W1</accession>
<dbReference type="GO" id="GO:0003676">
    <property type="term" value="F:nucleic acid binding"/>
    <property type="evidence" value="ECO:0007669"/>
    <property type="project" value="InterPro"/>
</dbReference>
<evidence type="ECO:0000259" key="3">
    <source>
        <dbReference type="PROSITE" id="PS51857"/>
    </source>
</evidence>
<dbReference type="InterPro" id="IPR011129">
    <property type="entry name" value="CSD"/>
</dbReference>
<dbReference type="Gene3D" id="2.40.50.140">
    <property type="entry name" value="Nucleic acid-binding proteins"/>
    <property type="match status" value="1"/>
</dbReference>
<protein>
    <submittedName>
        <fullName evidence="4">Cold shock domain-containing protein</fullName>
    </submittedName>
</protein>
<dbReference type="Pfam" id="PF00313">
    <property type="entry name" value="CSD"/>
    <property type="match status" value="1"/>
</dbReference>
<comment type="subcellular location">
    <subcellularLocation>
        <location evidence="1">Cytoplasm</location>
    </subcellularLocation>
</comment>
<sequence length="65" mass="7464">MPEGTVKFYHEDKKYGFIEMQDDDDDVFFHISQVRGAVIEEGEKVKFRVEEGEDGPRAADVARLS</sequence>
<dbReference type="CDD" id="cd04458">
    <property type="entry name" value="CSP_CDS"/>
    <property type="match status" value="1"/>
</dbReference>
<dbReference type="AlphaFoldDB" id="A0A9Q4C5W1"/>